<evidence type="ECO:0008006" key="4">
    <source>
        <dbReference type="Google" id="ProtNLM"/>
    </source>
</evidence>
<keyword evidence="1" id="KW-0732">Signal</keyword>
<gene>
    <name evidence="2" type="ORF">N657DRAFT_440379</name>
</gene>
<dbReference type="Proteomes" id="UP001302602">
    <property type="component" value="Unassembled WGS sequence"/>
</dbReference>
<comment type="caution">
    <text evidence="2">The sequence shown here is derived from an EMBL/GenBank/DDBJ whole genome shotgun (WGS) entry which is preliminary data.</text>
</comment>
<evidence type="ECO:0000256" key="1">
    <source>
        <dbReference type="SAM" id="SignalP"/>
    </source>
</evidence>
<evidence type="ECO:0000313" key="2">
    <source>
        <dbReference type="EMBL" id="KAK4124049.1"/>
    </source>
</evidence>
<protein>
    <recommendedName>
        <fullName evidence="4">Secreted protein</fullName>
    </recommendedName>
</protein>
<dbReference type="RefSeq" id="XP_062647820.1">
    <property type="nucleotide sequence ID" value="XM_062787378.1"/>
</dbReference>
<sequence>MLWRSRACRCRRSAAQVIMWLPTSAVVDASLASVAFGAGRAIQDMHGAARWHGPCCCDGAEQSPREAGKISHGLQAGQQRDENKRCVRFITRLGSVG</sequence>
<accession>A0AAN6U0Q0</accession>
<keyword evidence="3" id="KW-1185">Reference proteome</keyword>
<dbReference type="AlphaFoldDB" id="A0AAN6U0Q0"/>
<feature type="chain" id="PRO_5043054979" description="Secreted protein" evidence="1">
    <location>
        <begin position="30"/>
        <end position="97"/>
    </location>
</feature>
<evidence type="ECO:0000313" key="3">
    <source>
        <dbReference type="Proteomes" id="UP001302602"/>
    </source>
</evidence>
<organism evidence="2 3">
    <name type="scientific">Parathielavia appendiculata</name>
    <dbReference type="NCBI Taxonomy" id="2587402"/>
    <lineage>
        <taxon>Eukaryota</taxon>
        <taxon>Fungi</taxon>
        <taxon>Dikarya</taxon>
        <taxon>Ascomycota</taxon>
        <taxon>Pezizomycotina</taxon>
        <taxon>Sordariomycetes</taxon>
        <taxon>Sordariomycetidae</taxon>
        <taxon>Sordariales</taxon>
        <taxon>Chaetomiaceae</taxon>
        <taxon>Parathielavia</taxon>
    </lineage>
</organism>
<reference evidence="2" key="1">
    <citation type="journal article" date="2023" name="Mol. Phylogenet. Evol.">
        <title>Genome-scale phylogeny and comparative genomics of the fungal order Sordariales.</title>
        <authorList>
            <person name="Hensen N."/>
            <person name="Bonometti L."/>
            <person name="Westerberg I."/>
            <person name="Brannstrom I.O."/>
            <person name="Guillou S."/>
            <person name="Cros-Aarteil S."/>
            <person name="Calhoun S."/>
            <person name="Haridas S."/>
            <person name="Kuo A."/>
            <person name="Mondo S."/>
            <person name="Pangilinan J."/>
            <person name="Riley R."/>
            <person name="LaButti K."/>
            <person name="Andreopoulos B."/>
            <person name="Lipzen A."/>
            <person name="Chen C."/>
            <person name="Yan M."/>
            <person name="Daum C."/>
            <person name="Ng V."/>
            <person name="Clum A."/>
            <person name="Steindorff A."/>
            <person name="Ohm R.A."/>
            <person name="Martin F."/>
            <person name="Silar P."/>
            <person name="Natvig D.O."/>
            <person name="Lalanne C."/>
            <person name="Gautier V."/>
            <person name="Ament-Velasquez S.L."/>
            <person name="Kruys A."/>
            <person name="Hutchinson M.I."/>
            <person name="Powell A.J."/>
            <person name="Barry K."/>
            <person name="Miller A.N."/>
            <person name="Grigoriev I.V."/>
            <person name="Debuchy R."/>
            <person name="Gladieux P."/>
            <person name="Hiltunen Thoren M."/>
            <person name="Johannesson H."/>
        </authorList>
    </citation>
    <scope>NUCLEOTIDE SEQUENCE</scope>
    <source>
        <strain evidence="2">CBS 731.68</strain>
    </source>
</reference>
<dbReference type="GeneID" id="87824148"/>
<feature type="signal peptide" evidence="1">
    <location>
        <begin position="1"/>
        <end position="29"/>
    </location>
</feature>
<name>A0AAN6U0Q0_9PEZI</name>
<dbReference type="EMBL" id="MU853228">
    <property type="protein sequence ID" value="KAK4124049.1"/>
    <property type="molecule type" value="Genomic_DNA"/>
</dbReference>
<reference evidence="2" key="2">
    <citation type="submission" date="2023-05" db="EMBL/GenBank/DDBJ databases">
        <authorList>
            <consortium name="Lawrence Berkeley National Laboratory"/>
            <person name="Steindorff A."/>
            <person name="Hensen N."/>
            <person name="Bonometti L."/>
            <person name="Westerberg I."/>
            <person name="Brannstrom I.O."/>
            <person name="Guillou S."/>
            <person name="Cros-Aarteil S."/>
            <person name="Calhoun S."/>
            <person name="Haridas S."/>
            <person name="Kuo A."/>
            <person name="Mondo S."/>
            <person name="Pangilinan J."/>
            <person name="Riley R."/>
            <person name="Labutti K."/>
            <person name="Andreopoulos B."/>
            <person name="Lipzen A."/>
            <person name="Chen C."/>
            <person name="Yanf M."/>
            <person name="Daum C."/>
            <person name="Ng V."/>
            <person name="Clum A."/>
            <person name="Ohm R."/>
            <person name="Martin F."/>
            <person name="Silar P."/>
            <person name="Natvig D."/>
            <person name="Lalanne C."/>
            <person name="Gautier V."/>
            <person name="Ament-Velasquez S.L."/>
            <person name="Kruys A."/>
            <person name="Hutchinson M.I."/>
            <person name="Powell A.J."/>
            <person name="Barry K."/>
            <person name="Miller A.N."/>
            <person name="Grigoriev I.V."/>
            <person name="Debuchy R."/>
            <person name="Gladieux P."/>
            <person name="Thoren M.H."/>
            <person name="Johannesson H."/>
        </authorList>
    </citation>
    <scope>NUCLEOTIDE SEQUENCE</scope>
    <source>
        <strain evidence="2">CBS 731.68</strain>
    </source>
</reference>
<proteinExistence type="predicted"/>